<sequence>MDFRTQIANQVFGVRAVALIVQDGKIFLTKRGDSYHTIGGAVEVNESTNQAVVRETKEELGMDVEVIELAFVVENWFKVGEKKFHNIEFHYMVKPLKKTPNMMVEADCHFPCEWVSIDDLEHLDVRPDFLQREMKSWNGQLKHIINY</sequence>
<dbReference type="InterPro" id="IPR020084">
    <property type="entry name" value="NUDIX_hydrolase_CS"/>
</dbReference>
<protein>
    <submittedName>
        <fullName evidence="4">NUDIX domain-containing protein</fullName>
    </submittedName>
</protein>
<dbReference type="STRING" id="1123309.GCA_000377005_00618"/>
<dbReference type="PANTHER" id="PTHR43046:SF14">
    <property type="entry name" value="MUTT_NUDIX FAMILY PROTEIN"/>
    <property type="match status" value="1"/>
</dbReference>
<dbReference type="AlphaFoldDB" id="A0A3P1V8H0"/>
<keyword evidence="2" id="KW-0378">Hydrolase</keyword>
<evidence type="ECO:0000259" key="3">
    <source>
        <dbReference type="PROSITE" id="PS51462"/>
    </source>
</evidence>
<dbReference type="InterPro" id="IPR000086">
    <property type="entry name" value="NUDIX_hydrolase_dom"/>
</dbReference>
<dbReference type="RefSeq" id="WP_124777506.1">
    <property type="nucleotide sequence ID" value="NZ_RQZA01000007.1"/>
</dbReference>
<evidence type="ECO:0000256" key="2">
    <source>
        <dbReference type="ARBA" id="ARBA00022801"/>
    </source>
</evidence>
<dbReference type="Pfam" id="PF00293">
    <property type="entry name" value="NUDIX"/>
    <property type="match status" value="1"/>
</dbReference>
<dbReference type="InterPro" id="IPR015797">
    <property type="entry name" value="NUDIX_hydrolase-like_dom_sf"/>
</dbReference>
<dbReference type="GO" id="GO:0016787">
    <property type="term" value="F:hydrolase activity"/>
    <property type="evidence" value="ECO:0007669"/>
    <property type="project" value="UniProtKB-KW"/>
</dbReference>
<dbReference type="Proteomes" id="UP000281771">
    <property type="component" value="Unassembled WGS sequence"/>
</dbReference>
<keyword evidence="5" id="KW-1185">Reference proteome</keyword>
<proteinExistence type="predicted"/>
<gene>
    <name evidence="4" type="ORF">EII38_07800</name>
</gene>
<comment type="cofactor">
    <cofactor evidence="1">
        <name>Mg(2+)</name>
        <dbReference type="ChEBI" id="CHEBI:18420"/>
    </cofactor>
</comment>
<reference evidence="4 5" key="1">
    <citation type="submission" date="2018-11" db="EMBL/GenBank/DDBJ databases">
        <title>Genomes From Bacteria Associated with the Canine Oral Cavity: a Test Case for Automated Genome-Based Taxonomic Assignment.</title>
        <authorList>
            <person name="Coil D.A."/>
            <person name="Jospin G."/>
            <person name="Darling A.E."/>
            <person name="Wallis C."/>
            <person name="Davis I.J."/>
            <person name="Harris S."/>
            <person name="Eisen J.A."/>
            <person name="Holcombe L.J."/>
            <person name="O'Flynn C."/>
        </authorList>
    </citation>
    <scope>NUCLEOTIDE SEQUENCE [LARGE SCALE GENOMIC DNA]</scope>
    <source>
        <strain evidence="4 5">OH4621_COT-116</strain>
    </source>
</reference>
<evidence type="ECO:0000313" key="5">
    <source>
        <dbReference type="Proteomes" id="UP000281771"/>
    </source>
</evidence>
<evidence type="ECO:0000256" key="1">
    <source>
        <dbReference type="ARBA" id="ARBA00001946"/>
    </source>
</evidence>
<evidence type="ECO:0000313" key="4">
    <source>
        <dbReference type="EMBL" id="RRD30502.1"/>
    </source>
</evidence>
<dbReference type="PROSITE" id="PS00893">
    <property type="entry name" value="NUDIX_BOX"/>
    <property type="match status" value="1"/>
</dbReference>
<feature type="domain" description="Nudix hydrolase" evidence="3">
    <location>
        <begin position="9"/>
        <end position="140"/>
    </location>
</feature>
<dbReference type="PROSITE" id="PS51462">
    <property type="entry name" value="NUDIX"/>
    <property type="match status" value="1"/>
</dbReference>
<dbReference type="Gene3D" id="3.90.79.10">
    <property type="entry name" value="Nucleoside Triphosphate Pyrophosphohydrolase"/>
    <property type="match status" value="1"/>
</dbReference>
<dbReference type="SUPFAM" id="SSF55811">
    <property type="entry name" value="Nudix"/>
    <property type="match status" value="1"/>
</dbReference>
<organism evidence="4 5">
    <name type="scientific">Streptococcus minor</name>
    <dbReference type="NCBI Taxonomy" id="229549"/>
    <lineage>
        <taxon>Bacteria</taxon>
        <taxon>Bacillati</taxon>
        <taxon>Bacillota</taxon>
        <taxon>Bacilli</taxon>
        <taxon>Lactobacillales</taxon>
        <taxon>Streptococcaceae</taxon>
        <taxon>Streptococcus</taxon>
    </lineage>
</organism>
<name>A0A3P1V8H0_9STRE</name>
<dbReference type="EMBL" id="RQZA01000007">
    <property type="protein sequence ID" value="RRD30502.1"/>
    <property type="molecule type" value="Genomic_DNA"/>
</dbReference>
<dbReference type="CDD" id="cd04688">
    <property type="entry name" value="NUDIX_Hydrolase"/>
    <property type="match status" value="1"/>
</dbReference>
<dbReference type="PANTHER" id="PTHR43046">
    <property type="entry name" value="GDP-MANNOSE MANNOSYL HYDROLASE"/>
    <property type="match status" value="1"/>
</dbReference>
<comment type="caution">
    <text evidence="4">The sequence shown here is derived from an EMBL/GenBank/DDBJ whole genome shotgun (WGS) entry which is preliminary data.</text>
</comment>
<accession>A0A3P1V8H0</accession>